<keyword evidence="1" id="KW-0812">Transmembrane</keyword>
<reference evidence="2" key="1">
    <citation type="submission" date="2021-03" db="EMBL/GenBank/DDBJ databases">
        <authorList>
            <person name="Bekaert M."/>
        </authorList>
    </citation>
    <scope>NUCLEOTIDE SEQUENCE</scope>
</reference>
<dbReference type="Proteomes" id="UP000683360">
    <property type="component" value="Unassembled WGS sequence"/>
</dbReference>
<accession>A0A8S3QAM3</accession>
<dbReference type="EMBL" id="CAJPWZ010000369">
    <property type="protein sequence ID" value="CAG2191727.1"/>
    <property type="molecule type" value="Genomic_DNA"/>
</dbReference>
<proteinExistence type="predicted"/>
<evidence type="ECO:0000313" key="3">
    <source>
        <dbReference type="Proteomes" id="UP000683360"/>
    </source>
</evidence>
<protein>
    <submittedName>
        <fullName evidence="2">Uncharacterized protein</fullName>
    </submittedName>
</protein>
<name>A0A8S3QAM3_MYTED</name>
<keyword evidence="1" id="KW-1133">Transmembrane helix</keyword>
<evidence type="ECO:0000256" key="1">
    <source>
        <dbReference type="SAM" id="Phobius"/>
    </source>
</evidence>
<feature type="transmembrane region" description="Helical" evidence="1">
    <location>
        <begin position="199"/>
        <end position="219"/>
    </location>
</feature>
<comment type="caution">
    <text evidence="2">The sequence shown here is derived from an EMBL/GenBank/DDBJ whole genome shotgun (WGS) entry which is preliminary data.</text>
</comment>
<organism evidence="2 3">
    <name type="scientific">Mytilus edulis</name>
    <name type="common">Blue mussel</name>
    <dbReference type="NCBI Taxonomy" id="6550"/>
    <lineage>
        <taxon>Eukaryota</taxon>
        <taxon>Metazoa</taxon>
        <taxon>Spiralia</taxon>
        <taxon>Lophotrochozoa</taxon>
        <taxon>Mollusca</taxon>
        <taxon>Bivalvia</taxon>
        <taxon>Autobranchia</taxon>
        <taxon>Pteriomorphia</taxon>
        <taxon>Mytilida</taxon>
        <taxon>Mytiloidea</taxon>
        <taxon>Mytilidae</taxon>
        <taxon>Mytilinae</taxon>
        <taxon>Mytilus</taxon>
    </lineage>
</organism>
<evidence type="ECO:0000313" key="2">
    <source>
        <dbReference type="EMBL" id="CAG2191727.1"/>
    </source>
</evidence>
<sequence length="234" mass="26263">MDLEMNGLHQCVTDQTCKEIKNGEEENMIDIRQSKLNRHGKTVPLDDSFTDLTADNIEHTSTLSRIDTRAPSHIDSSTLPHVDTITSSHDEETHLLSEQDTSDTKLPSIVNLPNVSGKQSNISALPPRQDQGTQHQVNTNHLFETQTKQKCDCLIHVSNNGDVGVESTDNETNNVINEMTSKKNKSVCTCLCFRIVKKYISFVITFIICVVTVIMLFYFCQENTVTIISTMNMT</sequence>
<dbReference type="AlphaFoldDB" id="A0A8S3QAM3"/>
<gene>
    <name evidence="2" type="ORF">MEDL_6927</name>
</gene>
<keyword evidence="1" id="KW-0472">Membrane</keyword>
<keyword evidence="3" id="KW-1185">Reference proteome</keyword>